<dbReference type="EMBL" id="JAMXIB010000010">
    <property type="protein sequence ID" value="MCO5725592.1"/>
    <property type="molecule type" value="Genomic_DNA"/>
</dbReference>
<dbReference type="PANTHER" id="PTHR46018:SF2">
    <property type="entry name" value="ZINC PHOSPHODIESTERASE ELAC PROTEIN 1"/>
    <property type="match status" value="1"/>
</dbReference>
<dbReference type="CDD" id="cd07715">
    <property type="entry name" value="TaR3-like_MBL-fold"/>
    <property type="match status" value="1"/>
</dbReference>
<comment type="caution">
    <text evidence="3">The sequence shown here is derived from an EMBL/GenBank/DDBJ whole genome shotgun (WGS) entry which is preliminary data.</text>
</comment>
<evidence type="ECO:0000313" key="3">
    <source>
        <dbReference type="EMBL" id="MCO5725592.1"/>
    </source>
</evidence>
<accession>A0ABT1B149</accession>
<protein>
    <submittedName>
        <fullName evidence="3">MBL fold metallo-hydrolase</fullName>
    </submittedName>
</protein>
<evidence type="ECO:0000259" key="2">
    <source>
        <dbReference type="SMART" id="SM00849"/>
    </source>
</evidence>
<proteinExistence type="predicted"/>
<feature type="domain" description="Metallo-beta-lactamase" evidence="2">
    <location>
        <begin position="26"/>
        <end position="219"/>
    </location>
</feature>
<evidence type="ECO:0000256" key="1">
    <source>
        <dbReference type="SAM" id="MobiDB-lite"/>
    </source>
</evidence>
<dbReference type="InterPro" id="IPR036866">
    <property type="entry name" value="RibonucZ/Hydroxyglut_hydro"/>
</dbReference>
<gene>
    <name evidence="3" type="ORF">NG653_12050</name>
</gene>
<dbReference type="PANTHER" id="PTHR46018">
    <property type="entry name" value="ZINC PHOSPHODIESTERASE ELAC PROTEIN 1"/>
    <property type="match status" value="1"/>
</dbReference>
<evidence type="ECO:0000313" key="4">
    <source>
        <dbReference type="Proteomes" id="UP001206312"/>
    </source>
</evidence>
<feature type="region of interest" description="Disordered" evidence="1">
    <location>
        <begin position="1"/>
        <end position="25"/>
    </location>
</feature>
<dbReference type="SMART" id="SM00849">
    <property type="entry name" value="Lactamase_B"/>
    <property type="match status" value="1"/>
</dbReference>
<dbReference type="RefSeq" id="WP_252741963.1">
    <property type="nucleotide sequence ID" value="NZ_JAMXIB010000010.1"/>
</dbReference>
<sequence length="279" mass="31230">MMKVRLHGTRGSYPSSSPETQGYGGNTPCVEISHGPDRIILDAGTGILGVDFDTDYPAARVDIFLTHLHMDHVQGLAFCKPLFTPGREVHLWGPEDGAEPLQARLNRFLSPPLFPIPLRDIPARLQIHELSGASELVLGPFRVTADYISHPGPTLGFRVECGSGVLAYLPDHEPVIGRSHLYPEDEWVSGIHLARNADLLIHDSQYSKKEYRHKAGWGHSSLNLAAEFCHRARARRLVLFHHDPAHSDAEITRMFKKFLSKTAYDFPMELARQGQEYTL</sequence>
<dbReference type="InterPro" id="IPR001279">
    <property type="entry name" value="Metallo-B-lactamas"/>
</dbReference>
<organism evidence="3 4">
    <name type="scientific">Robiginitalea marina</name>
    <dbReference type="NCBI Taxonomy" id="2954105"/>
    <lineage>
        <taxon>Bacteria</taxon>
        <taxon>Pseudomonadati</taxon>
        <taxon>Bacteroidota</taxon>
        <taxon>Flavobacteriia</taxon>
        <taxon>Flavobacteriales</taxon>
        <taxon>Flavobacteriaceae</taxon>
        <taxon>Robiginitalea</taxon>
    </lineage>
</organism>
<dbReference type="Gene3D" id="3.60.15.10">
    <property type="entry name" value="Ribonuclease Z/Hydroxyacylglutathione hydrolase-like"/>
    <property type="match status" value="1"/>
</dbReference>
<reference evidence="3 4" key="1">
    <citation type="submission" date="2022-06" db="EMBL/GenBank/DDBJ databases">
        <authorList>
            <person name="Xuan X."/>
        </authorList>
    </citation>
    <scope>NUCLEOTIDE SEQUENCE [LARGE SCALE GENOMIC DNA]</scope>
    <source>
        <strain evidence="3 4">2V75</strain>
    </source>
</reference>
<dbReference type="Proteomes" id="UP001206312">
    <property type="component" value="Unassembled WGS sequence"/>
</dbReference>
<keyword evidence="4" id="KW-1185">Reference proteome</keyword>
<dbReference type="SUPFAM" id="SSF56281">
    <property type="entry name" value="Metallo-hydrolase/oxidoreductase"/>
    <property type="match status" value="1"/>
</dbReference>
<dbReference type="Pfam" id="PF12706">
    <property type="entry name" value="Lactamase_B_2"/>
    <property type="match status" value="1"/>
</dbReference>
<name>A0ABT1B149_9FLAO</name>